<feature type="transmembrane region" description="Helical" evidence="1">
    <location>
        <begin position="83"/>
        <end position="102"/>
    </location>
</feature>
<keyword evidence="1" id="KW-0472">Membrane</keyword>
<keyword evidence="1" id="KW-0812">Transmembrane</keyword>
<dbReference type="RefSeq" id="WP_115153437.1">
    <property type="nucleotide sequence ID" value="NZ_UGTJ01000001.1"/>
</dbReference>
<feature type="transmembrane region" description="Helical" evidence="1">
    <location>
        <begin position="163"/>
        <end position="187"/>
    </location>
</feature>
<name>A0AAQ1UI81_9BACT</name>
<dbReference type="Proteomes" id="UP000255283">
    <property type="component" value="Unassembled WGS sequence"/>
</dbReference>
<sequence>MINSNNFEYFLNAIHYCLWIGDMTFGDFMGRVVNVLLSPIPKYLFTKEYKKKYYERRQREQKNIDKFFYDEESGYHIGWAHHWFGYFYSCYSIFLSFVLLGIPDGMFGGVNLIVAMAIIALPIGLCYIPAYRAVFSKDRYLKYFKQFEKEDEQWHKKWKRITWVFCIGSVVFAIGGIFAMWGVSLLFRE</sequence>
<evidence type="ECO:0000313" key="2">
    <source>
        <dbReference type="EMBL" id="SUB79730.1"/>
    </source>
</evidence>
<evidence type="ECO:0000256" key="1">
    <source>
        <dbReference type="SAM" id="Phobius"/>
    </source>
</evidence>
<accession>A0AAQ1UI81</accession>
<gene>
    <name evidence="2" type="ORF">NCTC13063_01000</name>
</gene>
<keyword evidence="1" id="KW-1133">Transmembrane helix</keyword>
<proteinExistence type="predicted"/>
<dbReference type="EMBL" id="UGTJ01000001">
    <property type="protein sequence ID" value="SUB79730.1"/>
    <property type="molecule type" value="Genomic_DNA"/>
</dbReference>
<organism evidence="2 3">
    <name type="scientific">Segatella buccae</name>
    <dbReference type="NCBI Taxonomy" id="28126"/>
    <lineage>
        <taxon>Bacteria</taxon>
        <taxon>Pseudomonadati</taxon>
        <taxon>Bacteroidota</taxon>
        <taxon>Bacteroidia</taxon>
        <taxon>Bacteroidales</taxon>
        <taxon>Prevotellaceae</taxon>
        <taxon>Segatella</taxon>
    </lineage>
</organism>
<dbReference type="AlphaFoldDB" id="A0AAQ1UI81"/>
<evidence type="ECO:0000313" key="3">
    <source>
        <dbReference type="Proteomes" id="UP000255283"/>
    </source>
</evidence>
<protein>
    <submittedName>
        <fullName evidence="2">Uncharacterized protein</fullName>
    </submittedName>
</protein>
<comment type="caution">
    <text evidence="2">The sequence shown here is derived from an EMBL/GenBank/DDBJ whole genome shotgun (WGS) entry which is preliminary data.</text>
</comment>
<reference evidence="2 3" key="1">
    <citation type="submission" date="2018-06" db="EMBL/GenBank/DDBJ databases">
        <authorList>
            <consortium name="Pathogen Informatics"/>
            <person name="Doyle S."/>
        </authorList>
    </citation>
    <scope>NUCLEOTIDE SEQUENCE [LARGE SCALE GENOMIC DNA]</scope>
    <source>
        <strain evidence="2 3">NCTC13063</strain>
    </source>
</reference>
<feature type="transmembrane region" description="Helical" evidence="1">
    <location>
        <begin position="108"/>
        <end position="130"/>
    </location>
</feature>